<protein>
    <submittedName>
        <fullName evidence="5">ABC transporter ATP-binding protein</fullName>
    </submittedName>
</protein>
<evidence type="ECO:0000256" key="1">
    <source>
        <dbReference type="ARBA" id="ARBA00022448"/>
    </source>
</evidence>
<dbReference type="InterPro" id="IPR003439">
    <property type="entry name" value="ABC_transporter-like_ATP-bd"/>
</dbReference>
<keyword evidence="2" id="KW-0547">Nucleotide-binding</keyword>
<keyword evidence="3 5" id="KW-0067">ATP-binding</keyword>
<dbReference type="SMART" id="SM00382">
    <property type="entry name" value="AAA"/>
    <property type="match status" value="1"/>
</dbReference>
<dbReference type="Proteomes" id="UP000426246">
    <property type="component" value="Chromosome"/>
</dbReference>
<dbReference type="GO" id="GO:0016887">
    <property type="term" value="F:ATP hydrolysis activity"/>
    <property type="evidence" value="ECO:0007669"/>
    <property type="project" value="InterPro"/>
</dbReference>
<dbReference type="Pfam" id="PF00005">
    <property type="entry name" value="ABC_tran"/>
    <property type="match status" value="1"/>
</dbReference>
<accession>A0A6B8RV14</accession>
<evidence type="ECO:0000259" key="4">
    <source>
        <dbReference type="PROSITE" id="PS50893"/>
    </source>
</evidence>
<evidence type="ECO:0000313" key="6">
    <source>
        <dbReference type="Proteomes" id="UP000426246"/>
    </source>
</evidence>
<proteinExistence type="predicted"/>
<sequence>MSTIVEVKKLVKSYGKVMAVGEVSFSLEANKIYGLLGRNGAGKTTIMHILTAQLFATSGEVKVFGEDPYENQHVLSQICFIKESQRYPDNFTVADVMEISASFFPNWDREYALSLIEQFRLPLDRRMKKLSRGMMSSVGIVVGLASRAPLTIFDEPYLGLDAVARSLFYDSLIEDYAVYPRTIILSTHLIDEVSRILEHVMLIDDGKMIINEDADALRGRAFSIVGPEAVVKTFTAGKKILHQESLGGLSSAVIMEQTEIAGMKQAEALGLEVTAISLQQLVVYLTNGKSAKKAVTVI</sequence>
<organism evidence="5 6">
    <name type="scientific">Paenibacillus psychroresistens</name>
    <dbReference type="NCBI Taxonomy" id="1778678"/>
    <lineage>
        <taxon>Bacteria</taxon>
        <taxon>Bacillati</taxon>
        <taxon>Bacillota</taxon>
        <taxon>Bacilli</taxon>
        <taxon>Bacillales</taxon>
        <taxon>Paenibacillaceae</taxon>
        <taxon>Paenibacillus</taxon>
    </lineage>
</organism>
<dbReference type="CDD" id="cd03230">
    <property type="entry name" value="ABC_DR_subfamily_A"/>
    <property type="match status" value="1"/>
</dbReference>
<name>A0A6B8RV14_9BACL</name>
<evidence type="ECO:0000256" key="2">
    <source>
        <dbReference type="ARBA" id="ARBA00022741"/>
    </source>
</evidence>
<dbReference type="AlphaFoldDB" id="A0A6B8RV14"/>
<dbReference type="SUPFAM" id="SSF52540">
    <property type="entry name" value="P-loop containing nucleoside triphosphate hydrolases"/>
    <property type="match status" value="1"/>
</dbReference>
<dbReference type="GO" id="GO:0005524">
    <property type="term" value="F:ATP binding"/>
    <property type="evidence" value="ECO:0007669"/>
    <property type="project" value="UniProtKB-KW"/>
</dbReference>
<reference evidence="6" key="1">
    <citation type="submission" date="2018-11" db="EMBL/GenBank/DDBJ databases">
        <title>Complete genome sequence of Paenibacillus sp. ML311-T8.</title>
        <authorList>
            <person name="Nam Y.-D."/>
            <person name="Kang J."/>
            <person name="Chung W.-H."/>
            <person name="Park Y.S."/>
        </authorList>
    </citation>
    <scope>NUCLEOTIDE SEQUENCE [LARGE SCALE GENOMIC DNA]</scope>
    <source>
        <strain evidence="6">ML311-T8</strain>
    </source>
</reference>
<feature type="domain" description="ABC transporter" evidence="4">
    <location>
        <begin position="5"/>
        <end position="230"/>
    </location>
</feature>
<dbReference type="PROSITE" id="PS50893">
    <property type="entry name" value="ABC_TRANSPORTER_2"/>
    <property type="match status" value="1"/>
</dbReference>
<dbReference type="InterPro" id="IPR051782">
    <property type="entry name" value="ABC_Transporter_VariousFunc"/>
</dbReference>
<evidence type="ECO:0000313" key="5">
    <source>
        <dbReference type="EMBL" id="QGQ99604.1"/>
    </source>
</evidence>
<dbReference type="EMBL" id="CP034235">
    <property type="protein sequence ID" value="QGQ99604.1"/>
    <property type="molecule type" value="Genomic_DNA"/>
</dbReference>
<evidence type="ECO:0000256" key="3">
    <source>
        <dbReference type="ARBA" id="ARBA00022840"/>
    </source>
</evidence>
<dbReference type="KEGG" id="ppsc:EHS13_34450"/>
<gene>
    <name evidence="5" type="ORF">EHS13_34450</name>
</gene>
<keyword evidence="1" id="KW-0813">Transport</keyword>
<dbReference type="RefSeq" id="WP_155704769.1">
    <property type="nucleotide sequence ID" value="NZ_CP034235.1"/>
</dbReference>
<dbReference type="PANTHER" id="PTHR42939:SF1">
    <property type="entry name" value="ABC TRANSPORTER ATP-BINDING PROTEIN ALBC-RELATED"/>
    <property type="match status" value="1"/>
</dbReference>
<dbReference type="OrthoDB" id="9804819at2"/>
<dbReference type="Gene3D" id="3.40.50.300">
    <property type="entry name" value="P-loop containing nucleotide triphosphate hydrolases"/>
    <property type="match status" value="1"/>
</dbReference>
<dbReference type="InterPro" id="IPR027417">
    <property type="entry name" value="P-loop_NTPase"/>
</dbReference>
<dbReference type="PANTHER" id="PTHR42939">
    <property type="entry name" value="ABC TRANSPORTER ATP-BINDING PROTEIN ALBC-RELATED"/>
    <property type="match status" value="1"/>
</dbReference>
<keyword evidence="6" id="KW-1185">Reference proteome</keyword>
<dbReference type="InterPro" id="IPR003593">
    <property type="entry name" value="AAA+_ATPase"/>
</dbReference>